<gene>
    <name evidence="2" type="ORF">NGRA_2918</name>
</gene>
<evidence type="ECO:0000313" key="3">
    <source>
        <dbReference type="Proteomes" id="UP000740883"/>
    </source>
</evidence>
<comment type="caution">
    <text evidence="2">The sequence shown here is derived from an EMBL/GenBank/DDBJ whole genome shotgun (WGS) entry which is preliminary data.</text>
</comment>
<evidence type="ECO:0000313" key="2">
    <source>
        <dbReference type="EMBL" id="KAF9760986.1"/>
    </source>
</evidence>
<dbReference type="Proteomes" id="UP000740883">
    <property type="component" value="Unassembled WGS sequence"/>
</dbReference>
<sequence>MDLSECTIENDKELLNHSIKKSIRNIQTTVKEFEKNSVECLLCQRDFKIHNIHDLVRIYSLVMHCLTYHCTTVERLNEEDIFVVELFLLKFVMKSEPNDIRAIILYSNNSNERLYKESLSAQLTALFQTHYADKRIAFNCEQDIESLLYKYYKKLEELKRTEIMSKAEYLLLVLYVRREYERFQRLYGRVKKDNFMYKLGLMMNIVDENTPEVLRLCEEYDKYVGEKIEHEKNNTVNNTHKNTENNTHKNTVNNTHKNTENNTHKNTVNNTHKNTVNNTHKNTVNNTHKNTENNTHKNTEELETFLRYIDKKYRLELGEMFDFFERSPSIKLWVSEKTNLNHWEECVKMWSKNRSGRSNYVDNSMIDLCVKYMKFEEGWLIYNNSFGANTSGFSRAIRLCATALRISKNTKWRNRLLEVISDIFEHIENINTIVILENLFVDIEKLTVASFVKVVSELQERLIKAKIDDETVDTILRLYYNASATNGDVAKKLCRYSMDFYSKWSKSKKRFCFFTRKTEYDTKIYSSLLGICDNAKDCEAFYRVCRAILRNETSINREMCRRLENFHTRNCKNCIYKHQQVVTVKESRGFIFHLFE</sequence>
<proteinExistence type="predicted"/>
<dbReference type="AlphaFoldDB" id="A0A9P6KXZ9"/>
<protein>
    <submittedName>
        <fullName evidence="2">Uncharacterized protein</fullName>
    </submittedName>
</protein>
<feature type="region of interest" description="Disordered" evidence="1">
    <location>
        <begin position="236"/>
        <end position="294"/>
    </location>
</feature>
<accession>A0A9P6KXZ9</accession>
<feature type="compositionally biased region" description="Low complexity" evidence="1">
    <location>
        <begin position="264"/>
        <end position="288"/>
    </location>
</feature>
<name>A0A9P6KXZ9_9MICR</name>
<dbReference type="EMBL" id="SBJO01000459">
    <property type="protein sequence ID" value="KAF9760986.1"/>
    <property type="molecule type" value="Genomic_DNA"/>
</dbReference>
<evidence type="ECO:0000256" key="1">
    <source>
        <dbReference type="SAM" id="MobiDB-lite"/>
    </source>
</evidence>
<reference evidence="2 3" key="1">
    <citation type="journal article" date="2020" name="Genome Biol. Evol.">
        <title>Comparative genomics of strictly vertically transmitted, feminizing microsporidia endosymbionts of amphipod crustaceans.</title>
        <authorList>
            <person name="Cormier A."/>
            <person name="Chebbi M.A."/>
            <person name="Giraud I."/>
            <person name="Wattier R."/>
            <person name="Teixeira M."/>
            <person name="Gilbert C."/>
            <person name="Rigaud T."/>
            <person name="Cordaux R."/>
        </authorList>
    </citation>
    <scope>NUCLEOTIDE SEQUENCE [LARGE SCALE GENOMIC DNA]</scope>
    <source>
        <strain evidence="2 3">Ou3-Ou53</strain>
    </source>
</reference>
<organism evidence="2 3">
    <name type="scientific">Nosema granulosis</name>
    <dbReference type="NCBI Taxonomy" id="83296"/>
    <lineage>
        <taxon>Eukaryota</taxon>
        <taxon>Fungi</taxon>
        <taxon>Fungi incertae sedis</taxon>
        <taxon>Microsporidia</taxon>
        <taxon>Nosematidae</taxon>
        <taxon>Nosema</taxon>
    </lineage>
</organism>
<dbReference type="OrthoDB" id="2195422at2759"/>
<keyword evidence="3" id="KW-1185">Reference proteome</keyword>